<dbReference type="PANTHER" id="PTHR15276:SF0">
    <property type="entry name" value="COILED-COIL DOMAIN-CONTAINING PROTEIN 6"/>
    <property type="match status" value="1"/>
</dbReference>
<sequence>MSEAENGNLEELESMQRELSRVRGELNSERSRRKKAEELVDRLKESAAKSQMLVEQEEEYISNKLMKRLAELKEEKESLALQIEQEEEYLTNNLQLKLDQLKREKIEMENQLEQEQEYIVNKLQRQLDDMRVENQYVGASTSASWPVSPTHTIFFP</sequence>
<protein>
    <submittedName>
        <fullName evidence="2">Uncharacterized protein</fullName>
    </submittedName>
</protein>
<feature type="region of interest" description="Disordered" evidence="1">
    <location>
        <begin position="1"/>
        <end position="37"/>
    </location>
</feature>
<dbReference type="Pfam" id="PF09755">
    <property type="entry name" value="DUF2046"/>
    <property type="match status" value="1"/>
</dbReference>
<feature type="compositionally biased region" description="Basic and acidic residues" evidence="1">
    <location>
        <begin position="14"/>
        <end position="37"/>
    </location>
</feature>
<dbReference type="InterPro" id="IPR019152">
    <property type="entry name" value="DUF2046"/>
</dbReference>
<gene>
    <name evidence="2" type="ORF">CCAE0312_LOCUS5078</name>
</gene>
<dbReference type="EMBL" id="HBGH01009190">
    <property type="protein sequence ID" value="CAD9232993.1"/>
    <property type="molecule type" value="Transcribed_RNA"/>
</dbReference>
<reference evidence="2" key="1">
    <citation type="submission" date="2021-01" db="EMBL/GenBank/DDBJ databases">
        <authorList>
            <person name="Corre E."/>
            <person name="Pelletier E."/>
            <person name="Niang G."/>
            <person name="Scheremetjew M."/>
            <person name="Finn R."/>
            <person name="Kale V."/>
            <person name="Holt S."/>
            <person name="Cochrane G."/>
            <person name="Meng A."/>
            <person name="Brown T."/>
            <person name="Cohen L."/>
        </authorList>
    </citation>
    <scope>NUCLEOTIDE SEQUENCE</scope>
    <source>
        <strain evidence="2">SAG 36.94</strain>
    </source>
</reference>
<evidence type="ECO:0000313" key="2">
    <source>
        <dbReference type="EMBL" id="CAD9232993.1"/>
    </source>
</evidence>
<proteinExistence type="predicted"/>
<name>A0A7S1XEU0_9RHOD</name>
<organism evidence="2">
    <name type="scientific">Compsopogon caeruleus</name>
    <dbReference type="NCBI Taxonomy" id="31354"/>
    <lineage>
        <taxon>Eukaryota</taxon>
        <taxon>Rhodophyta</taxon>
        <taxon>Compsopogonophyceae</taxon>
        <taxon>Compsopogonales</taxon>
        <taxon>Compsopogonaceae</taxon>
        <taxon>Compsopogon</taxon>
    </lineage>
</organism>
<dbReference type="AlphaFoldDB" id="A0A7S1XEU0"/>
<accession>A0A7S1XEU0</accession>
<dbReference type="PANTHER" id="PTHR15276">
    <property type="entry name" value="H4 D10S170 PROTEIN-RELATED"/>
    <property type="match status" value="1"/>
</dbReference>
<evidence type="ECO:0000256" key="1">
    <source>
        <dbReference type="SAM" id="MobiDB-lite"/>
    </source>
</evidence>